<feature type="domain" description="D-isomer specific 2-hydroxyacid dehydrogenase NAD-binding" evidence="6">
    <location>
        <begin position="109"/>
        <end position="255"/>
    </location>
</feature>
<comment type="pathway">
    <text evidence="5">Cofactor biosynthesis; pyridoxine 5'-phosphate biosynthesis; pyridoxine 5'-phosphate from D-erythrose 4-phosphate: step 2/5.</text>
</comment>
<dbReference type="SUPFAM" id="SSF52283">
    <property type="entry name" value="Formate/glycerate dehydrogenase catalytic domain-like"/>
    <property type="match status" value="1"/>
</dbReference>
<dbReference type="EMBL" id="LAHO01000001">
    <property type="protein sequence ID" value="KKO47406.1"/>
    <property type="molecule type" value="Genomic_DNA"/>
</dbReference>
<keyword evidence="1 5" id="KW-0963">Cytoplasm</keyword>
<proteinExistence type="inferred from homology"/>
<feature type="binding site" evidence="5">
    <location>
        <position position="67"/>
    </location>
    <ligand>
        <name>substrate</name>
    </ligand>
</feature>
<comment type="catalytic activity">
    <reaction evidence="5">
        <text>4-phospho-D-erythronate + NAD(+) = (R)-3-hydroxy-2-oxo-4-phosphooxybutanoate + NADH + H(+)</text>
        <dbReference type="Rhea" id="RHEA:18829"/>
        <dbReference type="ChEBI" id="CHEBI:15378"/>
        <dbReference type="ChEBI" id="CHEBI:57540"/>
        <dbReference type="ChEBI" id="CHEBI:57945"/>
        <dbReference type="ChEBI" id="CHEBI:58538"/>
        <dbReference type="ChEBI" id="CHEBI:58766"/>
        <dbReference type="EC" id="1.1.1.290"/>
    </reaction>
</comment>
<dbReference type="GO" id="GO:0033711">
    <property type="term" value="F:4-phosphoerythronate dehydrogenase activity"/>
    <property type="evidence" value="ECO:0007669"/>
    <property type="project" value="UniProtKB-EC"/>
</dbReference>
<comment type="subunit">
    <text evidence="5">Homodimer.</text>
</comment>
<evidence type="ECO:0000256" key="4">
    <source>
        <dbReference type="ARBA" id="ARBA00023096"/>
    </source>
</evidence>
<keyword evidence="4 5" id="KW-0664">Pyridoxine biosynthesis</keyword>
<dbReference type="GO" id="GO:0046983">
    <property type="term" value="F:protein dimerization activity"/>
    <property type="evidence" value="ECO:0007669"/>
    <property type="project" value="InterPro"/>
</dbReference>
<dbReference type="PATRIC" id="fig|336831.14.peg.2596"/>
<dbReference type="UniPathway" id="UPA00244">
    <property type="reaction ID" value="UER00310"/>
</dbReference>
<dbReference type="AlphaFoldDB" id="A0A0M2V9X0"/>
<dbReference type="Gene3D" id="3.30.1370.170">
    <property type="match status" value="1"/>
</dbReference>
<dbReference type="CDD" id="cd12158">
    <property type="entry name" value="ErythrP_dh"/>
    <property type="match status" value="1"/>
</dbReference>
<feature type="active site" evidence="5">
    <location>
        <position position="209"/>
    </location>
</feature>
<evidence type="ECO:0000256" key="5">
    <source>
        <dbReference type="HAMAP-Rule" id="MF_01825"/>
    </source>
</evidence>
<dbReference type="PROSITE" id="PS00065">
    <property type="entry name" value="D_2_HYDROXYACID_DH_1"/>
    <property type="match status" value="1"/>
</dbReference>
<dbReference type="STRING" id="336831.WG68_01935"/>
<keyword evidence="2 5" id="KW-0560">Oxidoreductase</keyword>
<evidence type="ECO:0000313" key="8">
    <source>
        <dbReference type="EMBL" id="KKO47406.1"/>
    </source>
</evidence>
<evidence type="ECO:0000259" key="7">
    <source>
        <dbReference type="Pfam" id="PF11890"/>
    </source>
</evidence>
<comment type="subcellular location">
    <subcellularLocation>
        <location evidence="5">Cytoplasm</location>
    </subcellularLocation>
</comment>
<feature type="binding site" evidence="5">
    <location>
        <position position="176"/>
    </location>
    <ligand>
        <name>NAD(+)</name>
        <dbReference type="ChEBI" id="CHEBI:57540"/>
    </ligand>
</feature>
<feature type="domain" description="Erythronate-4-phosphate dehydrogenase dimerisation" evidence="7">
    <location>
        <begin position="289"/>
        <end position="366"/>
    </location>
</feature>
<dbReference type="GO" id="GO:0008615">
    <property type="term" value="P:pyridoxine biosynthetic process"/>
    <property type="evidence" value="ECO:0007669"/>
    <property type="project" value="UniProtKB-UniRule"/>
</dbReference>
<feature type="binding site" evidence="5">
    <location>
        <position position="147"/>
    </location>
    <ligand>
        <name>NAD(+)</name>
        <dbReference type="ChEBI" id="CHEBI:57540"/>
    </ligand>
</feature>
<evidence type="ECO:0000256" key="2">
    <source>
        <dbReference type="ARBA" id="ARBA00023002"/>
    </source>
</evidence>
<dbReference type="HAMAP" id="MF_01825">
    <property type="entry name" value="PdxB"/>
    <property type="match status" value="1"/>
</dbReference>
<protein>
    <recommendedName>
        <fullName evidence="5">Erythronate-4-phosphate dehydrogenase</fullName>
        <ecNumber evidence="5">1.1.1.290</ecNumber>
    </recommendedName>
</protein>
<reference evidence="8 9" key="1">
    <citation type="submission" date="2015-03" db="EMBL/GenBank/DDBJ databases">
        <title>Draft genome sequences of two protease-producing strains of Arsukibacterium isolated from two cold and alkaline environments.</title>
        <authorList>
            <person name="Lylloff J.E."/>
            <person name="Skov L.B."/>
            <person name="Jepsen M."/>
            <person name="Hallin P.F."/>
            <person name="Sorensen S.J."/>
            <person name="Stougaard P."/>
            <person name="Glaring M.A."/>
        </authorList>
    </citation>
    <scope>NUCLEOTIDE SEQUENCE [LARGE SCALE GENOMIC DNA]</scope>
    <source>
        <strain evidence="8 9">GCM72</strain>
    </source>
</reference>
<dbReference type="PANTHER" id="PTHR42938">
    <property type="entry name" value="FORMATE DEHYDROGENASE 1"/>
    <property type="match status" value="1"/>
</dbReference>
<keyword evidence="3 5" id="KW-0520">NAD</keyword>
<dbReference type="Pfam" id="PF02826">
    <property type="entry name" value="2-Hacid_dh_C"/>
    <property type="match status" value="1"/>
</dbReference>
<dbReference type="GO" id="GO:0036001">
    <property type="term" value="P:'de novo' pyridoxal 5'-phosphate biosynthetic process"/>
    <property type="evidence" value="ECO:0007669"/>
    <property type="project" value="TreeGrafter"/>
</dbReference>
<comment type="caution">
    <text evidence="8">The sequence shown here is derived from an EMBL/GenBank/DDBJ whole genome shotgun (WGS) entry which is preliminary data.</text>
</comment>
<gene>
    <name evidence="5" type="primary">pdxB</name>
    <name evidence="8" type="ORF">WG68_01935</name>
</gene>
<dbReference type="Pfam" id="PF11890">
    <property type="entry name" value="DUF3410"/>
    <property type="match status" value="1"/>
</dbReference>
<dbReference type="PANTHER" id="PTHR42938:SF9">
    <property type="entry name" value="FORMATE DEHYDROGENASE 1"/>
    <property type="match status" value="1"/>
</dbReference>
<feature type="binding site" evidence="5">
    <location>
        <position position="45"/>
    </location>
    <ligand>
        <name>substrate</name>
    </ligand>
</feature>
<evidence type="ECO:0000259" key="6">
    <source>
        <dbReference type="Pfam" id="PF02826"/>
    </source>
</evidence>
<dbReference type="RefSeq" id="WP_046555932.1">
    <property type="nucleotide sequence ID" value="NZ_LAHO01000001.1"/>
</dbReference>
<dbReference type="GO" id="GO:0051287">
    <property type="term" value="F:NAD binding"/>
    <property type="evidence" value="ECO:0007669"/>
    <property type="project" value="InterPro"/>
</dbReference>
<evidence type="ECO:0000256" key="1">
    <source>
        <dbReference type="ARBA" id="ARBA00022490"/>
    </source>
</evidence>
<comment type="function">
    <text evidence="5">Catalyzes the oxidation of erythronate-4-phosphate to 3-hydroxy-2-oxo-4-phosphonooxybutanoate.</text>
</comment>
<accession>A0A0M2V9X0</accession>
<name>A0A0M2V9X0_9GAMM</name>
<feature type="binding site" evidence="5">
    <location>
        <position position="232"/>
    </location>
    <ligand>
        <name>NAD(+)</name>
        <dbReference type="ChEBI" id="CHEBI:57540"/>
    </ligand>
</feature>
<dbReference type="SUPFAM" id="SSF51735">
    <property type="entry name" value="NAD(P)-binding Rossmann-fold domains"/>
    <property type="match status" value="1"/>
</dbReference>
<feature type="binding site" evidence="5">
    <location>
        <position position="257"/>
    </location>
    <ligand>
        <name>NAD(+)</name>
        <dbReference type="ChEBI" id="CHEBI:57540"/>
    </ligand>
</feature>
<feature type="active site" evidence="5">
    <location>
        <position position="237"/>
    </location>
</feature>
<organism evidence="8 9">
    <name type="scientific">Arsukibacterium ikkense</name>
    <dbReference type="NCBI Taxonomy" id="336831"/>
    <lineage>
        <taxon>Bacteria</taxon>
        <taxon>Pseudomonadati</taxon>
        <taxon>Pseudomonadota</taxon>
        <taxon>Gammaproteobacteria</taxon>
        <taxon>Chromatiales</taxon>
        <taxon>Chromatiaceae</taxon>
        <taxon>Arsukibacterium</taxon>
    </lineage>
</organism>
<dbReference type="InterPro" id="IPR036291">
    <property type="entry name" value="NAD(P)-bd_dom_sf"/>
</dbReference>
<dbReference type="Gene3D" id="3.40.50.720">
    <property type="entry name" value="NAD(P)-binding Rossmann-like Domain"/>
    <property type="match status" value="2"/>
</dbReference>
<comment type="similarity">
    <text evidence="5">Belongs to the D-isomer specific 2-hydroxyacid dehydrogenase family. PdxB subfamily.</text>
</comment>
<dbReference type="InterPro" id="IPR038251">
    <property type="entry name" value="PdxB_dimer_sf"/>
</dbReference>
<comment type="caution">
    <text evidence="5">Lacks conserved residue(s) required for the propagation of feature annotation.</text>
</comment>
<dbReference type="InterPro" id="IPR024531">
    <property type="entry name" value="Erythronate-4-P_DHase_dimer"/>
</dbReference>
<dbReference type="OrthoDB" id="9770208at2"/>
<keyword evidence="9" id="KW-1185">Reference proteome</keyword>
<feature type="binding site" evidence="5">
    <location>
        <begin position="207"/>
        <end position="209"/>
    </location>
    <ligand>
        <name>NAD(+)</name>
        <dbReference type="ChEBI" id="CHEBI:57540"/>
    </ligand>
</feature>
<sequence>MKIYADENMPLVTEFFGHLGQVTLFNGRTVSAAELADADVLLVRSVTQVDAALLAHNAVLRFVGTATIGMDHIDQAYLATRNVGFSSAPGCNAQSVVEYVLSALWYLADKYQWQLTSKTLGIVGVGHIGRRLAEAAAALNIKLLLCDPPRAAAEPDFAHTPFTELCRQADIISFHTPMLKSGPTASWHLLNAQTLTLLKPDCALINASRGAVIDNQALLQALTAQPRPVVLDVWEHEPAILLELLPHLDIATAHIAGHSIEGKARGTAMLYQRLSQQLGFAAERELVSLLAAPAVEKVQISANFGLPDVQNLARMLYDVRRDDALFRYHIQREGFDWLRKSYPPRREYSSLQLTGSILPQWMAQLGFTSQQKGV</sequence>
<evidence type="ECO:0000313" key="9">
    <source>
        <dbReference type="Proteomes" id="UP000034228"/>
    </source>
</evidence>
<dbReference type="InterPro" id="IPR029752">
    <property type="entry name" value="D-isomer_DH_CS1"/>
</dbReference>
<evidence type="ECO:0000256" key="3">
    <source>
        <dbReference type="ARBA" id="ARBA00023027"/>
    </source>
</evidence>
<dbReference type="Proteomes" id="UP000034228">
    <property type="component" value="Unassembled WGS sequence"/>
</dbReference>
<dbReference type="InterPro" id="IPR020921">
    <property type="entry name" value="Erythronate-4-P_DHase"/>
</dbReference>
<dbReference type="GO" id="GO:0005829">
    <property type="term" value="C:cytosol"/>
    <property type="evidence" value="ECO:0007669"/>
    <property type="project" value="TreeGrafter"/>
</dbReference>
<dbReference type="EC" id="1.1.1.290" evidence="5"/>
<dbReference type="InterPro" id="IPR006140">
    <property type="entry name" value="D-isomer_DH_NAD-bd"/>
</dbReference>
<feature type="active site" description="Proton donor" evidence="5">
    <location>
        <position position="254"/>
    </location>
</feature>